<feature type="transmembrane region" description="Helical" evidence="1">
    <location>
        <begin position="30"/>
        <end position="62"/>
    </location>
</feature>
<accession>A0ABM6KPU6</accession>
<name>A0ABM6KPU6_9BACI</name>
<proteinExistence type="predicted"/>
<reference evidence="2 3" key="1">
    <citation type="submission" date="2017-04" db="EMBL/GenBank/DDBJ databases">
        <title>Complete Genome Sequence of the Bacillus horikoshii 20a strain from Cuatro Cienegas, Coahuila, Mexico.</title>
        <authorList>
            <person name="Zarza E."/>
            <person name="Alcaraz L.D."/>
            <person name="Aguilar-Salinas B."/>
            <person name="Islas A."/>
            <person name="Olmedo-Alvarez G."/>
        </authorList>
    </citation>
    <scope>NUCLEOTIDE SEQUENCE [LARGE SCALE GENOMIC DNA]</scope>
    <source>
        <strain evidence="2 3">20a</strain>
        <plasmid evidence="2 3">unnamed1</plasmid>
    </source>
</reference>
<sequence length="76" mass="8464">MKKKNVLLGLILNLILPGLGQIYYGNTKKGIMLIFGYLISWVSILIVIGIILLPIIILYSLVDIALTHRKFTPVNA</sequence>
<evidence type="ECO:0000313" key="3">
    <source>
        <dbReference type="Proteomes" id="UP000195573"/>
    </source>
</evidence>
<gene>
    <name evidence="2" type="ORF">B4U37_21655</name>
</gene>
<keyword evidence="2" id="KW-0614">Plasmid</keyword>
<protein>
    <recommendedName>
        <fullName evidence="4">TM2 domain-containing protein</fullName>
    </recommendedName>
</protein>
<dbReference type="RefSeq" id="WP_088020438.1">
    <property type="nucleotide sequence ID" value="NZ_CP020881.1"/>
</dbReference>
<dbReference type="Proteomes" id="UP000195573">
    <property type="component" value="Plasmid unnamed1"/>
</dbReference>
<organism evidence="2 3">
    <name type="scientific">Sutcliffiella horikoshii</name>
    <dbReference type="NCBI Taxonomy" id="79883"/>
    <lineage>
        <taxon>Bacteria</taxon>
        <taxon>Bacillati</taxon>
        <taxon>Bacillota</taxon>
        <taxon>Bacilli</taxon>
        <taxon>Bacillales</taxon>
        <taxon>Bacillaceae</taxon>
        <taxon>Sutcliffiella</taxon>
    </lineage>
</organism>
<keyword evidence="3" id="KW-1185">Reference proteome</keyword>
<dbReference type="EMBL" id="CP020881">
    <property type="protein sequence ID" value="ART78720.1"/>
    <property type="molecule type" value="Genomic_DNA"/>
</dbReference>
<geneLocation type="plasmid" evidence="2 3">
    <name>unnamed1</name>
</geneLocation>
<evidence type="ECO:0000256" key="1">
    <source>
        <dbReference type="SAM" id="Phobius"/>
    </source>
</evidence>
<keyword evidence="1" id="KW-0472">Membrane</keyword>
<keyword evidence="1" id="KW-1133">Transmembrane helix</keyword>
<dbReference type="GeneID" id="96741008"/>
<keyword evidence="1" id="KW-0812">Transmembrane</keyword>
<evidence type="ECO:0008006" key="4">
    <source>
        <dbReference type="Google" id="ProtNLM"/>
    </source>
</evidence>
<evidence type="ECO:0000313" key="2">
    <source>
        <dbReference type="EMBL" id="ART78720.1"/>
    </source>
</evidence>